<evidence type="ECO:0000256" key="1">
    <source>
        <dbReference type="ARBA" id="ARBA00023098"/>
    </source>
</evidence>
<dbReference type="Gene3D" id="3.40.1090.10">
    <property type="entry name" value="Cytosolic phospholipase A2 catalytic domain"/>
    <property type="match status" value="1"/>
</dbReference>
<dbReference type="GO" id="GO:0006629">
    <property type="term" value="P:lipid metabolic process"/>
    <property type="evidence" value="ECO:0007669"/>
    <property type="project" value="UniProtKB-KW"/>
</dbReference>
<dbReference type="NCBIfam" id="NF041079">
    <property type="entry name" value="CBASS_lipase"/>
    <property type="match status" value="1"/>
</dbReference>
<name>A0A0F9UWU8_9ZZZZ</name>
<dbReference type="EMBL" id="LAZR01000518">
    <property type="protein sequence ID" value="KKN65676.1"/>
    <property type="molecule type" value="Genomic_DNA"/>
</dbReference>
<dbReference type="AlphaFoldDB" id="A0A0F9UWU8"/>
<comment type="caution">
    <text evidence="3">The sequence shown here is derived from an EMBL/GenBank/DDBJ whole genome shotgun (WGS) entry which is preliminary data.</text>
</comment>
<dbReference type="PROSITE" id="PS51635">
    <property type="entry name" value="PNPLA"/>
    <property type="match status" value="1"/>
</dbReference>
<accession>A0A0F9UWU8</accession>
<proteinExistence type="predicted"/>
<evidence type="ECO:0000259" key="2">
    <source>
        <dbReference type="PROSITE" id="PS51635"/>
    </source>
</evidence>
<gene>
    <name evidence="3" type="ORF">LCGC14_0479010</name>
</gene>
<protein>
    <recommendedName>
        <fullName evidence="2">PNPLA domain-containing protein</fullName>
    </recommendedName>
</protein>
<dbReference type="PANTHER" id="PTHR24138:SF12">
    <property type="entry name" value="PATATIN FAMILY PROTEIN"/>
    <property type="match status" value="1"/>
</dbReference>
<dbReference type="PANTHER" id="PTHR24138">
    <property type="entry name" value="INTRACELLLAR PHOSPHOLIPASE A FAMILY"/>
    <property type="match status" value="1"/>
</dbReference>
<evidence type="ECO:0000313" key="3">
    <source>
        <dbReference type="EMBL" id="KKN65676.1"/>
    </source>
</evidence>
<dbReference type="InterPro" id="IPR047156">
    <property type="entry name" value="Teg/CotR/CapV-like"/>
</dbReference>
<dbReference type="CDD" id="cd07199">
    <property type="entry name" value="Pat17_PNPLA8_PNPLA9_like"/>
    <property type="match status" value="1"/>
</dbReference>
<feature type="domain" description="PNPLA" evidence="2">
    <location>
        <begin position="25"/>
        <end position="206"/>
    </location>
</feature>
<sequence length="337" mass="37075">MVCGSEGLESNGIAKADDKSDFWILSLSGGGFRGLFTAKILEHLERMAGCPLARKFDLIAGTSVGSILAAAVAKELPTERLPGLFIDHGQDIFKRKSATGYKGLFKAQYSADSLKALLTQEDMLGHTRFQDLRHRLMIPAVNLTKGSAQYFKTQHNSRFMSDGRRQLVDAVMASAAAPTYFPIYTFEDQRYADGGLVANSPALAAIHEALYILDYQPHQIHVISIGTMNESMCQDTKVSLDAGVAQWGRSLVTLPMSAQETMSDNMAKHIVNDRWIKVDREITPHIANRVGLDEIGRPAQEALKGQAEAAAQEQLNEPLIGKWLKHTANVPTFFNQD</sequence>
<dbReference type="Pfam" id="PF01734">
    <property type="entry name" value="Patatin"/>
    <property type="match status" value="1"/>
</dbReference>
<dbReference type="SUPFAM" id="SSF52151">
    <property type="entry name" value="FabD/lysophospholipase-like"/>
    <property type="match status" value="1"/>
</dbReference>
<keyword evidence="1" id="KW-0443">Lipid metabolism</keyword>
<organism evidence="3">
    <name type="scientific">marine sediment metagenome</name>
    <dbReference type="NCBI Taxonomy" id="412755"/>
    <lineage>
        <taxon>unclassified sequences</taxon>
        <taxon>metagenomes</taxon>
        <taxon>ecological metagenomes</taxon>
    </lineage>
</organism>
<dbReference type="InterPro" id="IPR016035">
    <property type="entry name" value="Acyl_Trfase/lysoPLipase"/>
</dbReference>
<dbReference type="InterPro" id="IPR002641">
    <property type="entry name" value="PNPLA_dom"/>
</dbReference>
<reference evidence="3" key="1">
    <citation type="journal article" date="2015" name="Nature">
        <title>Complex archaea that bridge the gap between prokaryotes and eukaryotes.</title>
        <authorList>
            <person name="Spang A."/>
            <person name="Saw J.H."/>
            <person name="Jorgensen S.L."/>
            <person name="Zaremba-Niedzwiedzka K."/>
            <person name="Martijn J."/>
            <person name="Lind A.E."/>
            <person name="van Eijk R."/>
            <person name="Schleper C."/>
            <person name="Guy L."/>
            <person name="Ettema T.J."/>
        </authorList>
    </citation>
    <scope>NUCLEOTIDE SEQUENCE</scope>
</reference>